<dbReference type="SUPFAM" id="SSF51735">
    <property type="entry name" value="NAD(P)-binding Rossmann-fold domains"/>
    <property type="match status" value="1"/>
</dbReference>
<dbReference type="PANTHER" id="PTHR43761:SF1">
    <property type="entry name" value="D-ISOMER SPECIFIC 2-HYDROXYACID DEHYDROGENASE CATALYTIC DOMAIN-CONTAINING PROTEIN-RELATED"/>
    <property type="match status" value="1"/>
</dbReference>
<dbReference type="GO" id="GO:0016616">
    <property type="term" value="F:oxidoreductase activity, acting on the CH-OH group of donors, NAD or NADP as acceptor"/>
    <property type="evidence" value="ECO:0007669"/>
    <property type="project" value="InterPro"/>
</dbReference>
<name>A0A2S6IAQ4_9BACT</name>
<dbReference type="Pfam" id="PF00389">
    <property type="entry name" value="2-Hacid_dh"/>
    <property type="match status" value="1"/>
</dbReference>
<keyword evidence="3" id="KW-0520">NAD</keyword>
<dbReference type="OrthoDB" id="9777288at2"/>
<reference evidence="7 8" key="1">
    <citation type="submission" date="2018-02" db="EMBL/GenBank/DDBJ databases">
        <title>Genomic Encyclopedia of Archaeal and Bacterial Type Strains, Phase II (KMG-II): from individual species to whole genera.</title>
        <authorList>
            <person name="Goeker M."/>
        </authorList>
    </citation>
    <scope>NUCLEOTIDE SEQUENCE [LARGE SCALE GENOMIC DNA]</scope>
    <source>
        <strain evidence="7 8">DSM 29526</strain>
    </source>
</reference>
<gene>
    <name evidence="7" type="ORF">CLV84_1556</name>
</gene>
<comment type="similarity">
    <text evidence="1 4">Belongs to the D-isomer specific 2-hydroxyacid dehydrogenase family.</text>
</comment>
<evidence type="ECO:0000313" key="7">
    <source>
        <dbReference type="EMBL" id="PPK88587.1"/>
    </source>
</evidence>
<dbReference type="SUPFAM" id="SSF52283">
    <property type="entry name" value="Formate/glycerate dehydrogenase catalytic domain-like"/>
    <property type="match status" value="1"/>
</dbReference>
<sequence length="313" mass="33960">MPTATKITFLDAASVEDLPAFDTFNELGHFTAYSHTKPDDVVDRAGGAQVVIVNKVRLTAEIIGELPDLRLICVAATGVNNVDKEAAGERNIPIRNVAGYSTDSVAQLAMTSLLAMAMDLPYLNEAVYNGAYSKAKDFTLWRHPFYELGHARFGIIGLGTIGRRVAQLAEAYGAKVVYHSTSGTDHDVPYPRLELDELLSSCQVVSIHCALTEATEGLIGYNELKRMSPSAYLVNVARGGIVVEADLARAIDEGVIAGAAVDVFTQEPLPGSHPYLSVKNRHRLFLTPHVGWASVEARTRLLAGIRDNIREGW</sequence>
<protein>
    <submittedName>
        <fullName evidence="7">Glycerate dehydrogenase</fullName>
    </submittedName>
</protein>
<evidence type="ECO:0000256" key="2">
    <source>
        <dbReference type="ARBA" id="ARBA00023002"/>
    </source>
</evidence>
<keyword evidence="8" id="KW-1185">Reference proteome</keyword>
<dbReference type="Gene3D" id="3.40.50.720">
    <property type="entry name" value="NAD(P)-binding Rossmann-like Domain"/>
    <property type="match status" value="2"/>
</dbReference>
<evidence type="ECO:0000256" key="3">
    <source>
        <dbReference type="ARBA" id="ARBA00023027"/>
    </source>
</evidence>
<dbReference type="EMBL" id="PTJC01000005">
    <property type="protein sequence ID" value="PPK88587.1"/>
    <property type="molecule type" value="Genomic_DNA"/>
</dbReference>
<feature type="domain" description="D-isomer specific 2-hydroxyacid dehydrogenase catalytic" evidence="5">
    <location>
        <begin position="16"/>
        <end position="310"/>
    </location>
</feature>
<keyword evidence="2 4" id="KW-0560">Oxidoreductase</keyword>
<proteinExistence type="inferred from homology"/>
<evidence type="ECO:0000313" key="8">
    <source>
        <dbReference type="Proteomes" id="UP000237662"/>
    </source>
</evidence>
<dbReference type="InterPro" id="IPR036291">
    <property type="entry name" value="NAD(P)-bd_dom_sf"/>
</dbReference>
<evidence type="ECO:0000259" key="5">
    <source>
        <dbReference type="Pfam" id="PF00389"/>
    </source>
</evidence>
<organism evidence="7 8">
    <name type="scientific">Neolewinella xylanilytica</name>
    <dbReference type="NCBI Taxonomy" id="1514080"/>
    <lineage>
        <taxon>Bacteria</taxon>
        <taxon>Pseudomonadati</taxon>
        <taxon>Bacteroidota</taxon>
        <taxon>Saprospiria</taxon>
        <taxon>Saprospirales</taxon>
        <taxon>Lewinellaceae</taxon>
        <taxon>Neolewinella</taxon>
    </lineage>
</organism>
<feature type="domain" description="D-isomer specific 2-hydroxyacid dehydrogenase NAD-binding" evidence="6">
    <location>
        <begin position="111"/>
        <end position="291"/>
    </location>
</feature>
<dbReference type="InterPro" id="IPR006140">
    <property type="entry name" value="D-isomer_DH_NAD-bd"/>
</dbReference>
<dbReference type="PANTHER" id="PTHR43761">
    <property type="entry name" value="D-ISOMER SPECIFIC 2-HYDROXYACID DEHYDROGENASE FAMILY PROTEIN (AFU_ORTHOLOGUE AFUA_1G13630)"/>
    <property type="match status" value="1"/>
</dbReference>
<evidence type="ECO:0000256" key="4">
    <source>
        <dbReference type="RuleBase" id="RU003719"/>
    </source>
</evidence>
<comment type="caution">
    <text evidence="7">The sequence shown here is derived from an EMBL/GenBank/DDBJ whole genome shotgun (WGS) entry which is preliminary data.</text>
</comment>
<dbReference type="RefSeq" id="WP_104419126.1">
    <property type="nucleotide sequence ID" value="NZ_PTJC01000005.1"/>
</dbReference>
<dbReference type="AlphaFoldDB" id="A0A2S6IAQ4"/>
<dbReference type="Pfam" id="PF02826">
    <property type="entry name" value="2-Hacid_dh_C"/>
    <property type="match status" value="1"/>
</dbReference>
<dbReference type="Proteomes" id="UP000237662">
    <property type="component" value="Unassembled WGS sequence"/>
</dbReference>
<evidence type="ECO:0000256" key="1">
    <source>
        <dbReference type="ARBA" id="ARBA00005854"/>
    </source>
</evidence>
<evidence type="ECO:0000259" key="6">
    <source>
        <dbReference type="Pfam" id="PF02826"/>
    </source>
</evidence>
<dbReference type="InterPro" id="IPR006139">
    <property type="entry name" value="D-isomer_2_OHA_DH_cat_dom"/>
</dbReference>
<accession>A0A2S6IAQ4</accession>
<dbReference type="GO" id="GO:0051287">
    <property type="term" value="F:NAD binding"/>
    <property type="evidence" value="ECO:0007669"/>
    <property type="project" value="InterPro"/>
</dbReference>
<dbReference type="InterPro" id="IPR050418">
    <property type="entry name" value="D-iso_2-hydroxyacid_DH_PdxB"/>
</dbReference>